<gene>
    <name evidence="3" type="ORF">TPC1_13802</name>
</gene>
<dbReference type="PANTHER" id="PTHR43023">
    <property type="entry name" value="PROTEIN TRIGALACTOSYLDIACYLGLYCEROL 3, CHLOROPLASTIC"/>
    <property type="match status" value="1"/>
</dbReference>
<evidence type="ECO:0000313" key="3">
    <source>
        <dbReference type="EMBL" id="JAP93776.1"/>
    </source>
</evidence>
<dbReference type="Gene3D" id="3.40.50.300">
    <property type="entry name" value="P-loop containing nucleotide triphosphate hydrolases"/>
    <property type="match status" value="1"/>
</dbReference>
<dbReference type="InterPro" id="IPR027417">
    <property type="entry name" value="P-loop_NTPase"/>
</dbReference>
<evidence type="ECO:0000259" key="2">
    <source>
        <dbReference type="Pfam" id="PF00005"/>
    </source>
</evidence>
<dbReference type="PANTHER" id="PTHR43023:SF3">
    <property type="entry name" value="PROTEIN TRIGALACTOSYLDIACYLGLYCEROL 3, CHLOROPLASTIC"/>
    <property type="match status" value="1"/>
</dbReference>
<dbReference type="AlphaFoldDB" id="A0A146KE48"/>
<feature type="domain" description="ABC transporter" evidence="2">
    <location>
        <begin position="54"/>
        <end position="153"/>
    </location>
</feature>
<dbReference type="InterPro" id="IPR003439">
    <property type="entry name" value="ABC_transporter-like_ATP-bd"/>
</dbReference>
<keyword evidence="1" id="KW-0813">Transport</keyword>
<accession>A0A146KE48</accession>
<proteinExistence type="predicted"/>
<dbReference type="GO" id="GO:0016887">
    <property type="term" value="F:ATP hydrolysis activity"/>
    <property type="evidence" value="ECO:0007669"/>
    <property type="project" value="InterPro"/>
</dbReference>
<organism evidence="3">
    <name type="scientific">Trepomonas sp. PC1</name>
    <dbReference type="NCBI Taxonomy" id="1076344"/>
    <lineage>
        <taxon>Eukaryota</taxon>
        <taxon>Metamonada</taxon>
        <taxon>Diplomonadida</taxon>
        <taxon>Hexamitidae</taxon>
        <taxon>Hexamitinae</taxon>
        <taxon>Trepomonas</taxon>
    </lineage>
</organism>
<feature type="non-terminal residue" evidence="3">
    <location>
        <position position="1"/>
    </location>
</feature>
<feature type="non-terminal residue" evidence="3">
    <location>
        <position position="166"/>
    </location>
</feature>
<name>A0A146KE48_9EUKA</name>
<dbReference type="EMBL" id="GDID01002830">
    <property type="protein sequence ID" value="JAP93776.1"/>
    <property type="molecule type" value="Transcribed_RNA"/>
</dbReference>
<sequence length="166" mass="18722">KGQGNLETSDIDIKQQTLNFIQSNKKDQKQLLMSYPKGEYKIGDNFNLADPNDAYLIKPYIGYLPQDFSNVWMNMSCYDNVKYSLMIRMACKNIKLDKNEIKNIITTKLTSLGLGSPNVVKRKASQLSGGMLRRLSLCNAIVGKPKILLLDEVSSGVDPVVKRCIW</sequence>
<dbReference type="Pfam" id="PF00005">
    <property type="entry name" value="ABC_tran"/>
    <property type="match status" value="1"/>
</dbReference>
<dbReference type="SUPFAM" id="SSF52540">
    <property type="entry name" value="P-loop containing nucleoside triphosphate hydrolases"/>
    <property type="match status" value="1"/>
</dbReference>
<evidence type="ECO:0000256" key="1">
    <source>
        <dbReference type="ARBA" id="ARBA00022448"/>
    </source>
</evidence>
<reference evidence="3" key="1">
    <citation type="submission" date="2015-07" db="EMBL/GenBank/DDBJ databases">
        <title>Adaptation to a free-living lifestyle via gene acquisitions in the diplomonad Trepomonas sp. PC1.</title>
        <authorList>
            <person name="Xu F."/>
            <person name="Jerlstrom-Hultqvist J."/>
            <person name="Kolisko M."/>
            <person name="Simpson A.G.B."/>
            <person name="Roger A.J."/>
            <person name="Svard S.G."/>
            <person name="Andersson J.O."/>
        </authorList>
    </citation>
    <scope>NUCLEOTIDE SEQUENCE</scope>
    <source>
        <strain evidence="3">PC1</strain>
    </source>
</reference>
<dbReference type="GO" id="GO:0005524">
    <property type="term" value="F:ATP binding"/>
    <property type="evidence" value="ECO:0007669"/>
    <property type="project" value="InterPro"/>
</dbReference>
<protein>
    <submittedName>
        <fullName evidence="3">ABC transporter family protein</fullName>
    </submittedName>
</protein>